<dbReference type="SFLD" id="SFLDG01131">
    <property type="entry name" value="C1.5.2:_MDP_Like"/>
    <property type="match status" value="1"/>
</dbReference>
<dbReference type="InterPro" id="IPR036412">
    <property type="entry name" value="HAD-like_sf"/>
</dbReference>
<dbReference type="SUPFAM" id="SSF56784">
    <property type="entry name" value="HAD-like"/>
    <property type="match status" value="1"/>
</dbReference>
<dbReference type="Gene3D" id="3.40.50.1000">
    <property type="entry name" value="HAD superfamily/HAD-like"/>
    <property type="match status" value="1"/>
</dbReference>
<name>A0AAV2ZCZ3_9STRA</name>
<dbReference type="PANTHER" id="PTHR17901:SF14">
    <property type="entry name" value="MAGNESIUM-DEPENDENT PHOSPHATASE 1"/>
    <property type="match status" value="1"/>
</dbReference>
<dbReference type="Pfam" id="PF12689">
    <property type="entry name" value="Acid_PPase"/>
    <property type="match status" value="1"/>
</dbReference>
<evidence type="ECO:0000313" key="1">
    <source>
        <dbReference type="EMBL" id="DBA05366.1"/>
    </source>
</evidence>
<dbReference type="PANTHER" id="PTHR17901">
    <property type="entry name" value="MAGNESIUM-DEPENDENT PHOSPHATASE 1 MDP1"/>
    <property type="match status" value="1"/>
</dbReference>
<sequence length="212" mass="23610">MARTKAKTKRKGSPRAGAQGLAKPWTYVPKLVVFDLDFTLWYPEMYELDGAPFRKDTATGAVTDRSGEQVHFFPAVHSVLSVLATDPQFKDTTEVATASKTTEPAWAKTCMQLMDVQLEDVTNGSCTARSLQSLADYNTIYPRNKRVHFQELKEQSGVEYEDMLFFDNEYGNIVDVGKLGVVCAYCPQGLSEGSWIQGMDAFQAAKKKQLEG</sequence>
<dbReference type="NCBIfam" id="TIGR01685">
    <property type="entry name" value="MDP-1"/>
    <property type="match status" value="1"/>
</dbReference>
<dbReference type="AlphaFoldDB" id="A0AAV2ZCZ3"/>
<dbReference type="SFLD" id="SFLDS00003">
    <property type="entry name" value="Haloacid_Dehalogenase"/>
    <property type="match status" value="1"/>
</dbReference>
<evidence type="ECO:0008006" key="3">
    <source>
        <dbReference type="Google" id="ProtNLM"/>
    </source>
</evidence>
<dbReference type="GO" id="GO:0003993">
    <property type="term" value="F:acid phosphatase activity"/>
    <property type="evidence" value="ECO:0007669"/>
    <property type="project" value="TreeGrafter"/>
</dbReference>
<reference evidence="1" key="1">
    <citation type="submission" date="2022-11" db="EMBL/GenBank/DDBJ databases">
        <authorList>
            <person name="Morgan W.R."/>
            <person name="Tartar A."/>
        </authorList>
    </citation>
    <scope>NUCLEOTIDE SEQUENCE</scope>
    <source>
        <strain evidence="1">ARSEF 373</strain>
    </source>
</reference>
<keyword evidence="2" id="KW-1185">Reference proteome</keyword>
<dbReference type="InterPro" id="IPR023214">
    <property type="entry name" value="HAD_sf"/>
</dbReference>
<dbReference type="EMBL" id="DAKRPA010000001">
    <property type="protein sequence ID" value="DBA05366.1"/>
    <property type="molecule type" value="Genomic_DNA"/>
</dbReference>
<gene>
    <name evidence="1" type="ORF">N0F65_007528</name>
</gene>
<evidence type="ECO:0000313" key="2">
    <source>
        <dbReference type="Proteomes" id="UP001146120"/>
    </source>
</evidence>
<dbReference type="SFLD" id="SFLDG01129">
    <property type="entry name" value="C1.5:_HAD__Beta-PGM__Phosphata"/>
    <property type="match status" value="1"/>
</dbReference>
<reference evidence="1" key="2">
    <citation type="journal article" date="2023" name="Microbiol Resour">
        <title>Decontamination and Annotation of the Draft Genome Sequence of the Oomycete Lagenidium giganteum ARSEF 373.</title>
        <authorList>
            <person name="Morgan W.R."/>
            <person name="Tartar A."/>
        </authorList>
    </citation>
    <scope>NUCLEOTIDE SEQUENCE</scope>
    <source>
        <strain evidence="1">ARSEF 373</strain>
    </source>
</reference>
<proteinExistence type="predicted"/>
<comment type="caution">
    <text evidence="1">The sequence shown here is derived from an EMBL/GenBank/DDBJ whole genome shotgun (WGS) entry which is preliminary data.</text>
</comment>
<organism evidence="1 2">
    <name type="scientific">Lagenidium giganteum</name>
    <dbReference type="NCBI Taxonomy" id="4803"/>
    <lineage>
        <taxon>Eukaryota</taxon>
        <taxon>Sar</taxon>
        <taxon>Stramenopiles</taxon>
        <taxon>Oomycota</taxon>
        <taxon>Peronosporomycetes</taxon>
        <taxon>Pythiales</taxon>
        <taxon>Pythiaceae</taxon>
    </lineage>
</organism>
<protein>
    <recommendedName>
        <fullName evidence="3">Magnesium-dependent phosphatase-1</fullName>
    </recommendedName>
</protein>
<dbReference type="Proteomes" id="UP001146120">
    <property type="component" value="Unassembled WGS sequence"/>
</dbReference>
<dbReference type="InterPro" id="IPR010036">
    <property type="entry name" value="MDP_1_eu_arc"/>
</dbReference>
<dbReference type="InterPro" id="IPR010033">
    <property type="entry name" value="HAD_SF_ppase_IIIC"/>
</dbReference>
<dbReference type="NCBIfam" id="TIGR01681">
    <property type="entry name" value="HAD-SF-IIIC"/>
    <property type="match status" value="1"/>
</dbReference>
<accession>A0AAV2ZCZ3</accession>